<name>A0ABX1X643_9BACL</name>
<evidence type="ECO:0000256" key="3">
    <source>
        <dbReference type="ARBA" id="ARBA00023163"/>
    </source>
</evidence>
<evidence type="ECO:0000313" key="7">
    <source>
        <dbReference type="Proteomes" id="UP000653578"/>
    </source>
</evidence>
<sequence length="757" mass="86222">MFTFISRNKRGAMLSYFKIFISFVAIVIAANIVMSSSMYVNYERHSIKQVQTYTAEELAQISYSTNFMFEAAKMTLMQLYANPAVLKLLNQVDLSELETASLLSQVGVVNINLPFLNSIYIYNKRANLIYFDGKAFPISTFPDQDMIHRLKDGGMANLHPIARKIPAPTGYTQMLAERPEKDEIYSFVFYDGNSTQIDNALVLNVSQIWLKNTIESMDPRMSNNTLVVDSSGLIVLGNERYNYLDRIQGSDEDLREISNQSSSSGYLIKTIDEVKYLITYVSSPILDWKYIKFTPYEAVSGKLKQVMLWTLIIFLVVTLLSVLAVRYISKFVYGLFSSRIRELENKYDNEKTNGFEKKQQFLRMLVTKKMEDGMVRKRLARYGINFQLELGFMTVLFKIDHYEQFGEQYSLEDRALLSYGMMNVIGELASAQFRNEAVDLGDGYIGMLLNLDAQGSEESAVKLEELVKAIQDNVEKFLGVSLSAALGEGLEEMEELPGSISLCREALEYKLFYGPRSLLYVSGIKEIKKKDFVFPEGVVAEIIDALLEGDDDAVRLSCRRMIESTRGYSMASLQSTVLRLALSLKEGMQKFPVLADEIHYGPFIDLAGRLAGFETLDDMMDKLNERFAGPLEVIHRSQKTIRKYERYSGILSQVQAYVEQDYANPNLNPELIAQHLQLSAKYLRTLYLKASGESLGEYITRYRLDQAKSLLENMETTVQEAAARSGFININYFYTLFKKYNGITPNEFRSLTNSEPS</sequence>
<dbReference type="PANTHER" id="PTHR43280:SF2">
    <property type="entry name" value="HTH-TYPE TRANSCRIPTIONAL REGULATOR EXSA"/>
    <property type="match status" value="1"/>
</dbReference>
<evidence type="ECO:0000313" key="6">
    <source>
        <dbReference type="EMBL" id="NOU63903.1"/>
    </source>
</evidence>
<reference evidence="6 7" key="1">
    <citation type="submission" date="2019-10" db="EMBL/GenBank/DDBJ databases">
        <title>Description of Paenibacillus humi sp. nov.</title>
        <authorList>
            <person name="Carlier A."/>
            <person name="Qi S."/>
        </authorList>
    </citation>
    <scope>NUCLEOTIDE SEQUENCE [LARGE SCALE GENOMIC DNA]</scope>
    <source>
        <strain evidence="6 7">LMG 31461</strain>
    </source>
</reference>
<evidence type="ECO:0000256" key="4">
    <source>
        <dbReference type="SAM" id="Phobius"/>
    </source>
</evidence>
<keyword evidence="1" id="KW-0805">Transcription regulation</keyword>
<keyword evidence="3" id="KW-0804">Transcription</keyword>
<dbReference type="RefSeq" id="WP_171629647.1">
    <property type="nucleotide sequence ID" value="NZ_WHNY01000026.1"/>
</dbReference>
<keyword evidence="4" id="KW-1133">Transmembrane helix</keyword>
<dbReference type="SMART" id="SM00342">
    <property type="entry name" value="HTH_ARAC"/>
    <property type="match status" value="1"/>
</dbReference>
<comment type="caution">
    <text evidence="6">The sequence shown here is derived from an EMBL/GenBank/DDBJ whole genome shotgun (WGS) entry which is preliminary data.</text>
</comment>
<dbReference type="SUPFAM" id="SSF46689">
    <property type="entry name" value="Homeodomain-like"/>
    <property type="match status" value="1"/>
</dbReference>
<dbReference type="PANTHER" id="PTHR43280">
    <property type="entry name" value="ARAC-FAMILY TRANSCRIPTIONAL REGULATOR"/>
    <property type="match status" value="1"/>
</dbReference>
<dbReference type="PROSITE" id="PS01124">
    <property type="entry name" value="HTH_ARAC_FAMILY_2"/>
    <property type="match status" value="1"/>
</dbReference>
<dbReference type="Proteomes" id="UP000653578">
    <property type="component" value="Unassembled WGS sequence"/>
</dbReference>
<dbReference type="InterPro" id="IPR018060">
    <property type="entry name" value="HTH_AraC"/>
</dbReference>
<keyword evidence="4" id="KW-0472">Membrane</keyword>
<dbReference type="PROSITE" id="PS00041">
    <property type="entry name" value="HTH_ARAC_FAMILY_1"/>
    <property type="match status" value="1"/>
</dbReference>
<dbReference type="InterPro" id="IPR009057">
    <property type="entry name" value="Homeodomain-like_sf"/>
</dbReference>
<evidence type="ECO:0000256" key="2">
    <source>
        <dbReference type="ARBA" id="ARBA00023125"/>
    </source>
</evidence>
<evidence type="ECO:0000256" key="1">
    <source>
        <dbReference type="ARBA" id="ARBA00023015"/>
    </source>
</evidence>
<keyword evidence="2" id="KW-0238">DNA-binding</keyword>
<gene>
    <name evidence="6" type="ORF">GC096_07680</name>
</gene>
<keyword evidence="7" id="KW-1185">Reference proteome</keyword>
<dbReference type="EMBL" id="WHNY01000026">
    <property type="protein sequence ID" value="NOU63903.1"/>
    <property type="molecule type" value="Genomic_DNA"/>
</dbReference>
<dbReference type="Pfam" id="PF12833">
    <property type="entry name" value="HTH_18"/>
    <property type="match status" value="1"/>
</dbReference>
<dbReference type="InterPro" id="IPR018062">
    <property type="entry name" value="HTH_AraC-typ_CS"/>
</dbReference>
<evidence type="ECO:0000259" key="5">
    <source>
        <dbReference type="PROSITE" id="PS01124"/>
    </source>
</evidence>
<dbReference type="Gene3D" id="1.10.10.60">
    <property type="entry name" value="Homeodomain-like"/>
    <property type="match status" value="2"/>
</dbReference>
<protein>
    <submittedName>
        <fullName evidence="6">Helix-turn-helix domain-containing protein</fullName>
    </submittedName>
</protein>
<feature type="transmembrane region" description="Helical" evidence="4">
    <location>
        <begin position="306"/>
        <end position="329"/>
    </location>
</feature>
<organism evidence="6 7">
    <name type="scientific">Paenibacillus plantarum</name>
    <dbReference type="NCBI Taxonomy" id="2654975"/>
    <lineage>
        <taxon>Bacteria</taxon>
        <taxon>Bacillati</taxon>
        <taxon>Bacillota</taxon>
        <taxon>Bacilli</taxon>
        <taxon>Bacillales</taxon>
        <taxon>Paenibacillaceae</taxon>
        <taxon>Paenibacillus</taxon>
    </lineage>
</organism>
<keyword evidence="4" id="KW-0812">Transmembrane</keyword>
<proteinExistence type="predicted"/>
<feature type="domain" description="HTH araC/xylS-type" evidence="5">
    <location>
        <begin position="652"/>
        <end position="751"/>
    </location>
</feature>
<accession>A0ABX1X643</accession>